<gene>
    <name evidence="1" type="ORF">F8B43_4026</name>
</gene>
<accession>A0A833N2B9</accession>
<evidence type="ECO:0000313" key="1">
    <source>
        <dbReference type="EMBL" id="KAB7783464.1"/>
    </source>
</evidence>
<proteinExistence type="predicted"/>
<name>A0A833N2B9_9HYPH</name>
<comment type="caution">
    <text evidence="1">The sequence shown here is derived from an EMBL/GenBank/DDBJ whole genome shotgun (WGS) entry which is preliminary data.</text>
</comment>
<sequence length="92" mass="10458">MRRNGMGPDHSDEWTPTGRTRLRGLWFGLLAYEVEETRIVNTWMPGAPYSPMNWCPVYRWRRVSFGGVIDLQGTVPGKRIAAHLAVQTEAKG</sequence>
<reference evidence="1 2" key="1">
    <citation type="submission" date="2019-10" db="EMBL/GenBank/DDBJ databases">
        <title>Draft Genome Sequence of the Caffeine Degrading Methylotroph Methylorubrum populi PINKEL.</title>
        <authorList>
            <person name="Dawson S.C."/>
            <person name="Zhang X."/>
            <person name="Wright M.E."/>
            <person name="Sharma G."/>
            <person name="Langner J.T."/>
            <person name="Ditty J.L."/>
            <person name="Subuyuj G.A."/>
        </authorList>
    </citation>
    <scope>NUCLEOTIDE SEQUENCE [LARGE SCALE GENOMIC DNA]</scope>
    <source>
        <strain evidence="1 2">Pinkel</strain>
    </source>
</reference>
<dbReference type="AlphaFoldDB" id="A0A833N2B9"/>
<dbReference type="Proteomes" id="UP000469949">
    <property type="component" value="Unassembled WGS sequence"/>
</dbReference>
<organism evidence="1 2">
    <name type="scientific">Methylorubrum populi</name>
    <dbReference type="NCBI Taxonomy" id="223967"/>
    <lineage>
        <taxon>Bacteria</taxon>
        <taxon>Pseudomonadati</taxon>
        <taxon>Pseudomonadota</taxon>
        <taxon>Alphaproteobacteria</taxon>
        <taxon>Hyphomicrobiales</taxon>
        <taxon>Methylobacteriaceae</taxon>
        <taxon>Methylorubrum</taxon>
    </lineage>
</organism>
<protein>
    <submittedName>
        <fullName evidence="1">Uncharacterized protein</fullName>
    </submittedName>
</protein>
<dbReference type="EMBL" id="WEKV01000016">
    <property type="protein sequence ID" value="KAB7783464.1"/>
    <property type="molecule type" value="Genomic_DNA"/>
</dbReference>
<evidence type="ECO:0000313" key="2">
    <source>
        <dbReference type="Proteomes" id="UP000469949"/>
    </source>
</evidence>